<evidence type="ECO:0000313" key="4">
    <source>
        <dbReference type="EMBL" id="EAR92818.2"/>
    </source>
</evidence>
<dbReference type="Pfam" id="PF00069">
    <property type="entry name" value="Pkinase"/>
    <property type="match status" value="1"/>
</dbReference>
<feature type="domain" description="PH" evidence="2">
    <location>
        <begin position="42"/>
        <end position="183"/>
    </location>
</feature>
<dbReference type="PROSITE" id="PS50003">
    <property type="entry name" value="PH_DOMAIN"/>
    <property type="match status" value="1"/>
</dbReference>
<dbReference type="EMBL" id="GG662740">
    <property type="protein sequence ID" value="EAR92818.2"/>
    <property type="molecule type" value="Genomic_DNA"/>
</dbReference>
<dbReference type="eggNOG" id="KOG0032">
    <property type="taxonomic scope" value="Eukaryota"/>
</dbReference>
<dbReference type="KEGG" id="tet:TTHERM_00293310"/>
<evidence type="ECO:0000313" key="5">
    <source>
        <dbReference type="Proteomes" id="UP000009168"/>
    </source>
</evidence>
<dbReference type="RefSeq" id="XP_001013063.2">
    <property type="nucleotide sequence ID" value="XM_001013063.2"/>
</dbReference>
<dbReference type="SMART" id="SM00220">
    <property type="entry name" value="S_TKc"/>
    <property type="match status" value="1"/>
</dbReference>
<keyword evidence="4" id="KW-0808">Transferase</keyword>
<protein>
    <submittedName>
        <fullName evidence="4">Serine/Threonine kinase domain protein</fullName>
    </submittedName>
</protein>
<dbReference type="PROSITE" id="PS50011">
    <property type="entry name" value="PROTEIN_KINASE_DOM"/>
    <property type="match status" value="1"/>
</dbReference>
<dbReference type="GeneID" id="7825049"/>
<dbReference type="InterPro" id="IPR001849">
    <property type="entry name" value="PH_domain"/>
</dbReference>
<keyword evidence="4" id="KW-0418">Kinase</keyword>
<dbReference type="Gene3D" id="1.10.510.10">
    <property type="entry name" value="Transferase(Phosphotransferase) domain 1"/>
    <property type="match status" value="1"/>
</dbReference>
<dbReference type="STRING" id="312017.I7LUD0"/>
<gene>
    <name evidence="4" type="ORF">TTHERM_00293310</name>
</gene>
<dbReference type="Proteomes" id="UP000009168">
    <property type="component" value="Unassembled WGS sequence"/>
</dbReference>
<evidence type="ECO:0000259" key="2">
    <source>
        <dbReference type="PROSITE" id="PS50003"/>
    </source>
</evidence>
<reference evidence="5" key="1">
    <citation type="journal article" date="2006" name="PLoS Biol.">
        <title>Macronuclear genome sequence of the ciliate Tetrahymena thermophila, a model eukaryote.</title>
        <authorList>
            <person name="Eisen J.A."/>
            <person name="Coyne R.S."/>
            <person name="Wu M."/>
            <person name="Wu D."/>
            <person name="Thiagarajan M."/>
            <person name="Wortman J.R."/>
            <person name="Badger J.H."/>
            <person name="Ren Q."/>
            <person name="Amedeo P."/>
            <person name="Jones K.M."/>
            <person name="Tallon L.J."/>
            <person name="Delcher A.L."/>
            <person name="Salzberg S.L."/>
            <person name="Silva J.C."/>
            <person name="Haas B.J."/>
            <person name="Majoros W.H."/>
            <person name="Farzad M."/>
            <person name="Carlton J.M."/>
            <person name="Smith R.K. Jr."/>
            <person name="Garg J."/>
            <person name="Pearlman R.E."/>
            <person name="Karrer K.M."/>
            <person name="Sun L."/>
            <person name="Manning G."/>
            <person name="Elde N.C."/>
            <person name="Turkewitz A.P."/>
            <person name="Asai D.J."/>
            <person name="Wilkes D.E."/>
            <person name="Wang Y."/>
            <person name="Cai H."/>
            <person name="Collins K."/>
            <person name="Stewart B.A."/>
            <person name="Lee S.R."/>
            <person name="Wilamowska K."/>
            <person name="Weinberg Z."/>
            <person name="Ruzzo W.L."/>
            <person name="Wloga D."/>
            <person name="Gaertig J."/>
            <person name="Frankel J."/>
            <person name="Tsao C.-C."/>
            <person name="Gorovsky M.A."/>
            <person name="Keeling P.J."/>
            <person name="Waller R.F."/>
            <person name="Patron N.J."/>
            <person name="Cherry J.M."/>
            <person name="Stover N.A."/>
            <person name="Krieger C.J."/>
            <person name="del Toro C."/>
            <person name="Ryder H.F."/>
            <person name="Williamson S.C."/>
            <person name="Barbeau R.A."/>
            <person name="Hamilton E.P."/>
            <person name="Orias E."/>
        </authorList>
    </citation>
    <scope>NUCLEOTIDE SEQUENCE [LARGE SCALE GENOMIC DNA]</scope>
    <source>
        <strain evidence="5">SB210</strain>
    </source>
</reference>
<dbReference type="SUPFAM" id="SSF50729">
    <property type="entry name" value="PH domain-like"/>
    <property type="match status" value="1"/>
</dbReference>
<dbReference type="OrthoDB" id="283739at2759"/>
<dbReference type="GO" id="GO:0004672">
    <property type="term" value="F:protein kinase activity"/>
    <property type="evidence" value="ECO:0007669"/>
    <property type="project" value="InterPro"/>
</dbReference>
<dbReference type="InterPro" id="IPR011009">
    <property type="entry name" value="Kinase-like_dom_sf"/>
</dbReference>
<keyword evidence="5" id="KW-1185">Reference proteome</keyword>
<feature type="compositionally biased region" description="Low complexity" evidence="1">
    <location>
        <begin position="91"/>
        <end position="119"/>
    </location>
</feature>
<proteinExistence type="predicted"/>
<dbReference type="SUPFAM" id="SSF56112">
    <property type="entry name" value="Protein kinase-like (PK-like)"/>
    <property type="match status" value="1"/>
</dbReference>
<evidence type="ECO:0000256" key="1">
    <source>
        <dbReference type="SAM" id="MobiDB-lite"/>
    </source>
</evidence>
<accession>I7LUD0</accession>
<organism evidence="4 5">
    <name type="scientific">Tetrahymena thermophila (strain SB210)</name>
    <dbReference type="NCBI Taxonomy" id="312017"/>
    <lineage>
        <taxon>Eukaryota</taxon>
        <taxon>Sar</taxon>
        <taxon>Alveolata</taxon>
        <taxon>Ciliophora</taxon>
        <taxon>Intramacronucleata</taxon>
        <taxon>Oligohymenophorea</taxon>
        <taxon>Hymenostomatida</taxon>
        <taxon>Tetrahymenina</taxon>
        <taxon>Tetrahymenidae</taxon>
        <taxon>Tetrahymena</taxon>
    </lineage>
</organism>
<dbReference type="PANTHER" id="PTHR24347">
    <property type="entry name" value="SERINE/THREONINE-PROTEIN KINASE"/>
    <property type="match status" value="1"/>
</dbReference>
<dbReference type="InterPro" id="IPR000719">
    <property type="entry name" value="Prot_kinase_dom"/>
</dbReference>
<feature type="domain" description="Protein kinase" evidence="3">
    <location>
        <begin position="148"/>
        <end position="454"/>
    </location>
</feature>
<dbReference type="AlphaFoldDB" id="I7LUD0"/>
<dbReference type="GO" id="GO:0005524">
    <property type="term" value="F:ATP binding"/>
    <property type="evidence" value="ECO:0007669"/>
    <property type="project" value="InterPro"/>
</dbReference>
<name>I7LUD0_TETTS</name>
<feature type="region of interest" description="Disordered" evidence="1">
    <location>
        <begin position="85"/>
        <end position="120"/>
    </location>
</feature>
<evidence type="ECO:0000259" key="3">
    <source>
        <dbReference type="PROSITE" id="PS50011"/>
    </source>
</evidence>
<dbReference type="InParanoid" id="I7LUD0"/>
<sequence length="550" mass="64700">MKGGVYQKQYRETDDSFFYDDFYNPQEFWIKLNDGDKPDEDQIIFQGRLYQKAGKHKKWTAYHFELYSDKLIRFDLTQLKTNNADAKKDQAAMQAKNPDANNQTQTPNSNQSIQQPNQPEEGVVAEYIPINSCFLKKIKYSDNSYSNYKYGIRLQRGEHKSELFTENSDTFNKWHDEIKRFCILPKFTKKYKCLTKLKIQTLMPNSTQFFKCFRYSDSSQYCVRVVEKYSLSDSNKQALLKEIQILRKLDNPFLCRLYEIYEDENNIYLITELFQGKDMKSKLSDCLILDEKTISEIMWRLLQGLHHMHSKGIFHRDIKLENIQFRNSQNITDVCLTNFYMADFVDPKGKQTYKKCGTAGFIAPEIFKSKHYDQKIDIFSLGIVFYILMFGKMPFDAPTVDQILQLNEQCEIDFTSNDCAIKCTSSAIDLLKKMLNKDPSQRANAFQLINHTWFINMKNRGEDGRMRNNFYGMPTLSTIQERSSEIVEVSSRQDLFYRRGENGPNNSSRIYEENNNGFETLNQKMRTLNSNIFSKVPSKYRHDMAMSKLL</sequence>